<dbReference type="Proteomes" id="UP000823405">
    <property type="component" value="Unassembled WGS sequence"/>
</dbReference>
<keyword evidence="3" id="KW-1185">Reference proteome</keyword>
<proteinExistence type="predicted"/>
<evidence type="ECO:0000313" key="3">
    <source>
        <dbReference type="Proteomes" id="UP000823405"/>
    </source>
</evidence>
<evidence type="ECO:0000256" key="1">
    <source>
        <dbReference type="SAM" id="MobiDB-lite"/>
    </source>
</evidence>
<sequence length="181" mass="18715">MNKRTERTTKGVQLDQESRAWQRKHYLDSLERDNFVARTEFEAIIATAEATAAVPGLANLNTTTFDVVQSAVGAAIGGGSSMAGVGLGQASTTASTVGGEQSLPHVGKRARTGGRGRSTSGGGSARIQRNLRTSLQKWGQVDTLPDGSAVSVDGEASTAVLGVGCGTVVYSVSTFTRTPDV</sequence>
<organism evidence="2 3">
    <name type="scientific">Linnemannia gamsii</name>
    <dbReference type="NCBI Taxonomy" id="64522"/>
    <lineage>
        <taxon>Eukaryota</taxon>
        <taxon>Fungi</taxon>
        <taxon>Fungi incertae sedis</taxon>
        <taxon>Mucoromycota</taxon>
        <taxon>Mortierellomycotina</taxon>
        <taxon>Mortierellomycetes</taxon>
        <taxon>Mortierellales</taxon>
        <taxon>Mortierellaceae</taxon>
        <taxon>Linnemannia</taxon>
    </lineage>
</organism>
<reference evidence="2" key="1">
    <citation type="journal article" date="2020" name="Fungal Divers.">
        <title>Resolving the Mortierellaceae phylogeny through synthesis of multi-gene phylogenetics and phylogenomics.</title>
        <authorList>
            <person name="Vandepol N."/>
            <person name="Liber J."/>
            <person name="Desiro A."/>
            <person name="Na H."/>
            <person name="Kennedy M."/>
            <person name="Barry K."/>
            <person name="Grigoriev I.V."/>
            <person name="Miller A.N."/>
            <person name="O'Donnell K."/>
            <person name="Stajich J.E."/>
            <person name="Bonito G."/>
        </authorList>
    </citation>
    <scope>NUCLEOTIDE SEQUENCE</scope>
    <source>
        <strain evidence="2">NVP60</strain>
    </source>
</reference>
<name>A0A9P6RQ78_9FUNG</name>
<evidence type="ECO:0000313" key="2">
    <source>
        <dbReference type="EMBL" id="KAG0322329.1"/>
    </source>
</evidence>
<dbReference type="EMBL" id="JAAAIN010000033">
    <property type="protein sequence ID" value="KAG0322329.1"/>
    <property type="molecule type" value="Genomic_DNA"/>
</dbReference>
<gene>
    <name evidence="2" type="ORF">BGZ97_007417</name>
</gene>
<protein>
    <submittedName>
        <fullName evidence="2">Uncharacterized protein</fullName>
    </submittedName>
</protein>
<dbReference type="AlphaFoldDB" id="A0A9P6RQ78"/>
<accession>A0A9P6RQ78</accession>
<comment type="caution">
    <text evidence="2">The sequence shown here is derived from an EMBL/GenBank/DDBJ whole genome shotgun (WGS) entry which is preliminary data.</text>
</comment>
<feature type="region of interest" description="Disordered" evidence="1">
    <location>
        <begin position="93"/>
        <end position="126"/>
    </location>
</feature>
<feature type="compositionally biased region" description="Gly residues" evidence="1">
    <location>
        <begin position="115"/>
        <end position="124"/>
    </location>
</feature>